<dbReference type="Proteomes" id="UP000789901">
    <property type="component" value="Unassembled WGS sequence"/>
</dbReference>
<feature type="non-terminal residue" evidence="1">
    <location>
        <position position="1"/>
    </location>
</feature>
<sequence>FSPKEKTKEKMDLLQEAIVAQQDFIGRLKEQEEVIVVNKKKIKTIYEVKGSENQQSKQNTLPIKNNILEMEITTDQHRLIQQVYEKGKIADLDNKIDVDQPNIDSMNQIGP</sequence>
<accession>A0ABN7X0Y7</accession>
<keyword evidence="2" id="KW-1185">Reference proteome</keyword>
<dbReference type="EMBL" id="CAJVQB010074430">
    <property type="protein sequence ID" value="CAG8844039.1"/>
    <property type="molecule type" value="Genomic_DNA"/>
</dbReference>
<protein>
    <submittedName>
        <fullName evidence="1">30123_t:CDS:1</fullName>
    </submittedName>
</protein>
<evidence type="ECO:0000313" key="1">
    <source>
        <dbReference type="EMBL" id="CAG8844039.1"/>
    </source>
</evidence>
<comment type="caution">
    <text evidence="1">The sequence shown here is derived from an EMBL/GenBank/DDBJ whole genome shotgun (WGS) entry which is preliminary data.</text>
</comment>
<proteinExistence type="predicted"/>
<gene>
    <name evidence="1" type="ORF">GMARGA_LOCUS36874</name>
</gene>
<organism evidence="1 2">
    <name type="scientific">Gigaspora margarita</name>
    <dbReference type="NCBI Taxonomy" id="4874"/>
    <lineage>
        <taxon>Eukaryota</taxon>
        <taxon>Fungi</taxon>
        <taxon>Fungi incertae sedis</taxon>
        <taxon>Mucoromycota</taxon>
        <taxon>Glomeromycotina</taxon>
        <taxon>Glomeromycetes</taxon>
        <taxon>Diversisporales</taxon>
        <taxon>Gigasporaceae</taxon>
        <taxon>Gigaspora</taxon>
    </lineage>
</organism>
<evidence type="ECO:0000313" key="2">
    <source>
        <dbReference type="Proteomes" id="UP000789901"/>
    </source>
</evidence>
<name>A0ABN7X0Y7_GIGMA</name>
<reference evidence="1 2" key="1">
    <citation type="submission" date="2021-06" db="EMBL/GenBank/DDBJ databases">
        <authorList>
            <person name="Kallberg Y."/>
            <person name="Tangrot J."/>
            <person name="Rosling A."/>
        </authorList>
    </citation>
    <scope>NUCLEOTIDE SEQUENCE [LARGE SCALE GENOMIC DNA]</scope>
    <source>
        <strain evidence="1 2">120-4 pot B 10/14</strain>
    </source>
</reference>